<keyword evidence="1" id="KW-1133">Transmembrane helix</keyword>
<sequence length="186" mass="20470">MKYFMIFLILVGLASVSHADEALSSNDTENNYDESPCPPGTVLKDGLCVVVDHNVPPFNQGDCLIATASFGSEMAPQVQMLREIRDKIVLKTYSGGLFMNGFNSIYYSFSPSIAELENENSIFKETVKIFITPMISVLSIMTFAEEGSEFQVIVLGISTIGLVVGMYVVIPIVVGFKIHGRLRSRK</sequence>
<proteinExistence type="predicted"/>
<dbReference type="NCBIfam" id="NF041770">
    <property type="entry name" value="CFI_box_CTERM"/>
    <property type="match status" value="1"/>
</dbReference>
<dbReference type="RefSeq" id="WP_320412440.1">
    <property type="nucleotide sequence ID" value="NZ_CAJNAQ010000005.1"/>
</dbReference>
<dbReference type="InterPro" id="IPR049886">
    <property type="entry name" value="CFI_box_CTERM_dom"/>
</dbReference>
<dbReference type="Proteomes" id="UP000655759">
    <property type="component" value="Unassembled WGS sequence"/>
</dbReference>
<keyword evidence="1" id="KW-0472">Membrane</keyword>
<organism evidence="2 3">
    <name type="scientific">Candidatus Nitrosotenuis uzonensis</name>
    <dbReference type="NCBI Taxonomy" id="1407055"/>
    <lineage>
        <taxon>Archaea</taxon>
        <taxon>Nitrososphaerota</taxon>
        <taxon>Candidatus Nitrosotenuis</taxon>
    </lineage>
</organism>
<dbReference type="AlphaFoldDB" id="A0A812F6L5"/>
<evidence type="ECO:0000313" key="3">
    <source>
        <dbReference type="Proteomes" id="UP000655759"/>
    </source>
</evidence>
<gene>
    <name evidence="2" type="ORF">NUZ5A_51253</name>
</gene>
<feature type="transmembrane region" description="Helical" evidence="1">
    <location>
        <begin position="150"/>
        <end position="176"/>
    </location>
</feature>
<dbReference type="EMBL" id="CAJNAQ010000005">
    <property type="protein sequence ID" value="CAE6502218.1"/>
    <property type="molecule type" value="Genomic_DNA"/>
</dbReference>
<evidence type="ECO:0000313" key="2">
    <source>
        <dbReference type="EMBL" id="CAE6502218.1"/>
    </source>
</evidence>
<keyword evidence="1" id="KW-0812">Transmembrane</keyword>
<evidence type="ECO:0000256" key="1">
    <source>
        <dbReference type="SAM" id="Phobius"/>
    </source>
</evidence>
<name>A0A812F6L5_9ARCH</name>
<comment type="caution">
    <text evidence="2">The sequence shown here is derived from an EMBL/GenBank/DDBJ whole genome shotgun (WGS) entry which is preliminary data.</text>
</comment>
<reference evidence="2" key="1">
    <citation type="submission" date="2021-02" db="EMBL/GenBank/DDBJ databases">
        <authorList>
            <person name="Han P."/>
        </authorList>
    </citation>
    <scope>NUCLEOTIDE SEQUENCE</scope>
    <source>
        <strain evidence="2">Candidatus Nitrosotenuis uzonensis 5A</strain>
    </source>
</reference>
<accession>A0A812F6L5</accession>
<protein>
    <submittedName>
        <fullName evidence="2">Uncharacterized protein</fullName>
    </submittedName>
</protein>